<name>A0A3D9SLJ9_9ACTN</name>
<dbReference type="Proteomes" id="UP000256661">
    <property type="component" value="Unassembled WGS sequence"/>
</dbReference>
<dbReference type="OrthoDB" id="3542826at2"/>
<accession>A0A3D9SLJ9</accession>
<organism evidence="1 2">
    <name type="scientific">Thermomonospora umbrina</name>
    <dbReference type="NCBI Taxonomy" id="111806"/>
    <lineage>
        <taxon>Bacteria</taxon>
        <taxon>Bacillati</taxon>
        <taxon>Actinomycetota</taxon>
        <taxon>Actinomycetes</taxon>
        <taxon>Streptosporangiales</taxon>
        <taxon>Thermomonosporaceae</taxon>
        <taxon>Thermomonospora</taxon>
    </lineage>
</organism>
<dbReference type="AlphaFoldDB" id="A0A3D9SLJ9"/>
<protein>
    <submittedName>
        <fullName evidence="1">Uncharacterized protein</fullName>
    </submittedName>
</protein>
<comment type="caution">
    <text evidence="1">The sequence shown here is derived from an EMBL/GenBank/DDBJ whole genome shotgun (WGS) entry which is preliminary data.</text>
</comment>
<dbReference type="EMBL" id="QTTT01000001">
    <property type="protein sequence ID" value="REE96789.1"/>
    <property type="molecule type" value="Genomic_DNA"/>
</dbReference>
<evidence type="ECO:0000313" key="2">
    <source>
        <dbReference type="Proteomes" id="UP000256661"/>
    </source>
</evidence>
<keyword evidence="2" id="KW-1185">Reference proteome</keyword>
<gene>
    <name evidence="1" type="ORF">DFJ69_2238</name>
</gene>
<reference evidence="1 2" key="1">
    <citation type="submission" date="2018-08" db="EMBL/GenBank/DDBJ databases">
        <title>Sequencing the genomes of 1000 actinobacteria strains.</title>
        <authorList>
            <person name="Klenk H.-P."/>
        </authorList>
    </citation>
    <scope>NUCLEOTIDE SEQUENCE [LARGE SCALE GENOMIC DNA]</scope>
    <source>
        <strain evidence="1 2">DSM 43927</strain>
    </source>
</reference>
<dbReference type="RefSeq" id="WP_147312269.1">
    <property type="nucleotide sequence ID" value="NZ_QTTT01000001.1"/>
</dbReference>
<evidence type="ECO:0000313" key="1">
    <source>
        <dbReference type="EMBL" id="REE96789.1"/>
    </source>
</evidence>
<sequence>MASRLQTAFPGWLVMWSPWRRTFTAFASFTPNALVMDEPTTDRLIDQMRMVERRPLNLAARR</sequence>
<proteinExistence type="predicted"/>